<accession>A0A235EGU0</accession>
<name>A0A235EGU0_9BURK</name>
<dbReference type="InterPro" id="IPR021994">
    <property type="entry name" value="DUF3592"/>
</dbReference>
<keyword evidence="1" id="KW-0812">Transmembrane</keyword>
<sequence length="179" mass="18821">MNEGAGPTRSTDNRRLMTTSSTSNVRRFFGLLGWILLVPSALTALGAAWMLASGLGMLGGSHTATGRVVAHQEVTLGSQGRRSLARQSIVEFATGDGRTLRFTDGVARQGHAMHKIGETVTVRYDAQDPSRAEIGSSTTVKVLGGGVLLLFSGIGVLVGWLLLRLRPRSGAIAAHATPD</sequence>
<keyword evidence="1" id="KW-1133">Transmembrane helix</keyword>
<feature type="transmembrane region" description="Helical" evidence="1">
    <location>
        <begin position="28"/>
        <end position="52"/>
    </location>
</feature>
<proteinExistence type="predicted"/>
<dbReference type="Pfam" id="PF12158">
    <property type="entry name" value="DUF3592"/>
    <property type="match status" value="1"/>
</dbReference>
<evidence type="ECO:0000259" key="2">
    <source>
        <dbReference type="Pfam" id="PF12158"/>
    </source>
</evidence>
<keyword evidence="4" id="KW-1185">Reference proteome</keyword>
<organism evidence="3 4">
    <name type="scientific">Acidovorax kalamii</name>
    <dbReference type="NCBI Taxonomy" id="2004485"/>
    <lineage>
        <taxon>Bacteria</taxon>
        <taxon>Pseudomonadati</taxon>
        <taxon>Pseudomonadota</taxon>
        <taxon>Betaproteobacteria</taxon>
        <taxon>Burkholderiales</taxon>
        <taxon>Comamonadaceae</taxon>
        <taxon>Acidovorax</taxon>
    </lineage>
</organism>
<keyword evidence="1" id="KW-0472">Membrane</keyword>
<dbReference type="Proteomes" id="UP000215441">
    <property type="component" value="Unassembled WGS sequence"/>
</dbReference>
<feature type="transmembrane region" description="Helical" evidence="1">
    <location>
        <begin position="142"/>
        <end position="163"/>
    </location>
</feature>
<feature type="domain" description="DUF3592" evidence="2">
    <location>
        <begin position="65"/>
        <end position="136"/>
    </location>
</feature>
<dbReference type="EMBL" id="NOIG01000013">
    <property type="protein sequence ID" value="OYD48189.1"/>
    <property type="molecule type" value="Genomic_DNA"/>
</dbReference>
<dbReference type="OrthoDB" id="8811958at2"/>
<evidence type="ECO:0000313" key="4">
    <source>
        <dbReference type="Proteomes" id="UP000215441"/>
    </source>
</evidence>
<comment type="caution">
    <text evidence="3">The sequence shown here is derived from an EMBL/GenBank/DDBJ whole genome shotgun (WGS) entry which is preliminary data.</text>
</comment>
<evidence type="ECO:0000313" key="3">
    <source>
        <dbReference type="EMBL" id="OYD48189.1"/>
    </source>
</evidence>
<evidence type="ECO:0000256" key="1">
    <source>
        <dbReference type="SAM" id="Phobius"/>
    </source>
</evidence>
<gene>
    <name evidence="3" type="ORF">CBY09_21880</name>
</gene>
<reference evidence="3 4" key="1">
    <citation type="submission" date="2017-07" db="EMBL/GenBank/DDBJ databases">
        <title>Acidovorax KNDSW TSA 6 genome sequence and assembly.</title>
        <authorList>
            <person name="Mayilraj S."/>
        </authorList>
    </citation>
    <scope>NUCLEOTIDE SEQUENCE [LARGE SCALE GENOMIC DNA]</scope>
    <source>
        <strain evidence="3 4">KNDSW-TSA6</strain>
    </source>
</reference>
<dbReference type="AlphaFoldDB" id="A0A235EGU0"/>
<protein>
    <recommendedName>
        <fullName evidence="2">DUF3592 domain-containing protein</fullName>
    </recommendedName>
</protein>